<evidence type="ECO:0000313" key="1">
    <source>
        <dbReference type="EMBL" id="AGO82082.1"/>
    </source>
</evidence>
<protein>
    <submittedName>
        <fullName evidence="1">Uncharacterized protein</fullName>
    </submittedName>
</protein>
<dbReference type="RefSeq" id="YP_008318751.1">
    <property type="nucleotide sequence ID" value="NC_021858.1"/>
</dbReference>
<accession>S4VP96</accession>
<gene>
    <name evidence="1" type="ORF">pdul_cds_160</name>
</gene>
<dbReference type="KEGG" id="vg:16511855"/>
<organism evidence="1 2">
    <name type="scientific">Pandoravirus dulcis</name>
    <dbReference type="NCBI Taxonomy" id="1349409"/>
    <lineage>
        <taxon>Viruses</taxon>
        <taxon>Pandoravirus</taxon>
    </lineage>
</organism>
<proteinExistence type="predicted"/>
<evidence type="ECO:0000313" key="2">
    <source>
        <dbReference type="Proteomes" id="UP000201566"/>
    </source>
</evidence>
<reference evidence="1 2" key="1">
    <citation type="journal article" date="2013" name="Science">
        <title>Pandoraviruses: amoeba viruses with genomes up to 2.5 Mb reaching that of parasitic eukaryotes.</title>
        <authorList>
            <person name="Philippe N."/>
            <person name="Legendre M."/>
            <person name="Doutre G."/>
            <person name="Coute Y."/>
            <person name="Poirot O."/>
            <person name="Lescot M."/>
            <person name="Arslan D."/>
            <person name="Seltzer V."/>
            <person name="Bertaux L."/>
            <person name="Bruley C."/>
            <person name="Garin J."/>
            <person name="Claverie J.M."/>
            <person name="Abergel C."/>
        </authorList>
    </citation>
    <scope>NUCLEOTIDE SEQUENCE [LARGE SCALE GENOMIC DNA]</scope>
    <source>
        <strain evidence="1">Melbourne</strain>
    </source>
</reference>
<dbReference type="GeneID" id="16511855"/>
<name>S4VP96_9VIRU</name>
<sequence>MAFNADDLLPAVADLCHGYDPPPWAAANNTAPEAVVAIDSARMHAASSPGTPVASPALACAYEIHEWLGGADPVLERVVGQSPPTGTSLSMGRSRSWPVPFLASVRRLLRAPRRRRAYARCFG</sequence>
<dbReference type="EMBL" id="KC977570">
    <property type="protein sequence ID" value="AGO82082.1"/>
    <property type="molecule type" value="Genomic_DNA"/>
</dbReference>
<dbReference type="Proteomes" id="UP000201566">
    <property type="component" value="Segment"/>
</dbReference>